<dbReference type="AlphaFoldDB" id="A0AAP0M8U4"/>
<feature type="region of interest" description="Disordered" evidence="1">
    <location>
        <begin position="83"/>
        <end position="103"/>
    </location>
</feature>
<dbReference type="Proteomes" id="UP001428341">
    <property type="component" value="Unassembled WGS sequence"/>
</dbReference>
<sequence>MPRLVMHTNDLVNKVSASNVKDIIPELFQHNPIPGRSLFCRFVHEIPIGVRQRLFFQPKKKAYYNNKPQWVATVKFITHFSESTTGPLHCSSRENPEALIRTP</sequence>
<accession>A0AAP0M8U4</accession>
<evidence type="ECO:0000256" key="1">
    <source>
        <dbReference type="SAM" id="MobiDB-lite"/>
    </source>
</evidence>
<evidence type="ECO:0000313" key="2">
    <source>
        <dbReference type="EMBL" id="KAK9200956.1"/>
    </source>
</evidence>
<gene>
    <name evidence="2" type="ORF">WN944_016157</name>
</gene>
<comment type="caution">
    <text evidence="2">The sequence shown here is derived from an EMBL/GenBank/DDBJ whole genome shotgun (WGS) entry which is preliminary data.</text>
</comment>
<reference evidence="2 3" key="1">
    <citation type="submission" date="2024-05" db="EMBL/GenBank/DDBJ databases">
        <title>Haplotype-resolved chromosome-level genome assembly of Huyou (Citrus changshanensis).</title>
        <authorList>
            <person name="Miao C."/>
            <person name="Chen W."/>
            <person name="Wu Y."/>
            <person name="Wang L."/>
            <person name="Zhao S."/>
            <person name="Grierson D."/>
            <person name="Xu C."/>
            <person name="Chen K."/>
        </authorList>
    </citation>
    <scope>NUCLEOTIDE SEQUENCE [LARGE SCALE GENOMIC DNA]</scope>
    <source>
        <strain evidence="2">01-14</strain>
        <tissue evidence="2">Leaf</tissue>
    </source>
</reference>
<keyword evidence="3" id="KW-1185">Reference proteome</keyword>
<protein>
    <submittedName>
        <fullName evidence="2">Uncharacterized protein</fullName>
    </submittedName>
</protein>
<dbReference type="EMBL" id="JBCGBO010000005">
    <property type="protein sequence ID" value="KAK9200956.1"/>
    <property type="molecule type" value="Genomic_DNA"/>
</dbReference>
<organism evidence="2 3">
    <name type="scientific">Citrus x changshan-huyou</name>
    <dbReference type="NCBI Taxonomy" id="2935761"/>
    <lineage>
        <taxon>Eukaryota</taxon>
        <taxon>Viridiplantae</taxon>
        <taxon>Streptophyta</taxon>
        <taxon>Embryophyta</taxon>
        <taxon>Tracheophyta</taxon>
        <taxon>Spermatophyta</taxon>
        <taxon>Magnoliopsida</taxon>
        <taxon>eudicotyledons</taxon>
        <taxon>Gunneridae</taxon>
        <taxon>Pentapetalae</taxon>
        <taxon>rosids</taxon>
        <taxon>malvids</taxon>
        <taxon>Sapindales</taxon>
        <taxon>Rutaceae</taxon>
        <taxon>Aurantioideae</taxon>
        <taxon>Citrus</taxon>
    </lineage>
</organism>
<proteinExistence type="predicted"/>
<name>A0AAP0M8U4_9ROSI</name>
<evidence type="ECO:0000313" key="3">
    <source>
        <dbReference type="Proteomes" id="UP001428341"/>
    </source>
</evidence>